<feature type="domain" description="Peptidase S1" evidence="22">
    <location>
        <begin position="247"/>
        <end position="480"/>
    </location>
</feature>
<dbReference type="GO" id="GO:0005576">
    <property type="term" value="C:extracellular region"/>
    <property type="evidence" value="ECO:0007669"/>
    <property type="project" value="UniProtKB-SubCell"/>
</dbReference>
<evidence type="ECO:0000256" key="19">
    <source>
        <dbReference type="ARBA" id="ARBA00071696"/>
    </source>
</evidence>
<dbReference type="InterPro" id="IPR002172">
    <property type="entry name" value="LDrepeatLR_classA_rpt"/>
</dbReference>
<dbReference type="Gene3D" id="4.10.400.10">
    <property type="entry name" value="Low-density Lipoprotein Receptor"/>
    <property type="match status" value="1"/>
</dbReference>
<evidence type="ECO:0000256" key="9">
    <source>
        <dbReference type="ARBA" id="ARBA00022825"/>
    </source>
</evidence>
<dbReference type="OrthoDB" id="6380398at2759"/>
<evidence type="ECO:0000256" key="16">
    <source>
        <dbReference type="ARBA" id="ARBA00052436"/>
    </source>
</evidence>
<proteinExistence type="predicted"/>
<dbReference type="InterPro" id="IPR036055">
    <property type="entry name" value="LDL_receptor-like_sf"/>
</dbReference>
<dbReference type="Proteomes" id="UP000515156">
    <property type="component" value="Chromosome 5"/>
</dbReference>
<evidence type="ECO:0000256" key="20">
    <source>
        <dbReference type="RuleBase" id="RU363034"/>
    </source>
</evidence>
<keyword evidence="6 21" id="KW-0812">Transmembrane</keyword>
<dbReference type="InterPro" id="IPR043504">
    <property type="entry name" value="Peptidase_S1_PA_chymotrypsin"/>
</dbReference>
<dbReference type="PROSITE" id="PS00135">
    <property type="entry name" value="TRYPSIN_SER"/>
    <property type="match status" value="1"/>
</dbReference>
<dbReference type="InterPro" id="IPR001254">
    <property type="entry name" value="Trypsin_dom"/>
</dbReference>
<keyword evidence="8" id="KW-0068">Autocatalytic cleavage</keyword>
<evidence type="ECO:0000256" key="4">
    <source>
        <dbReference type="ARBA" id="ARBA00022525"/>
    </source>
</evidence>
<evidence type="ECO:0000256" key="5">
    <source>
        <dbReference type="ARBA" id="ARBA00022670"/>
    </source>
</evidence>
<gene>
    <name evidence="24" type="primary">TMPRSS2</name>
</gene>
<dbReference type="Gene3D" id="2.40.10.10">
    <property type="entry name" value="Trypsin-like serine proteases"/>
    <property type="match status" value="1"/>
</dbReference>
<comment type="subcellular location">
    <subcellularLocation>
        <location evidence="1">Cell membrane</location>
        <topology evidence="1">Single-pass type II membrane protein</topology>
    </subcellularLocation>
    <subcellularLocation>
        <location evidence="2">Secreted</location>
    </subcellularLocation>
</comment>
<dbReference type="GO" id="GO:0006508">
    <property type="term" value="P:proteolysis"/>
    <property type="evidence" value="ECO:0007669"/>
    <property type="project" value="UniProtKB-KW"/>
</dbReference>
<evidence type="ECO:0000256" key="12">
    <source>
        <dbReference type="ARBA" id="ARBA00023136"/>
    </source>
</evidence>
<dbReference type="FunFam" id="3.10.250.10:FF:000027">
    <property type="entry name" value="Transmembrane serine protease 2"/>
    <property type="match status" value="1"/>
</dbReference>
<dbReference type="Pfam" id="PF15494">
    <property type="entry name" value="SRCR_2"/>
    <property type="match status" value="1"/>
</dbReference>
<evidence type="ECO:0000256" key="18">
    <source>
        <dbReference type="ARBA" id="ARBA00066608"/>
    </source>
</evidence>
<keyword evidence="11 21" id="KW-1133">Transmembrane helix</keyword>
<comment type="catalytic activity">
    <reaction evidence="16">
        <text>The enzyme cleaves angiotensin-converting enzyme 2 (EC 3.4.17.23) and cleaves influenzea A and B virus and coronavirus spike glycoproteins at arginine residues.</text>
        <dbReference type="EC" id="3.4.21.122"/>
    </reaction>
</comment>
<keyword evidence="10" id="KW-0735">Signal-anchor</keyword>
<dbReference type="PANTHER" id="PTHR24252">
    <property type="entry name" value="ACROSIN-RELATED"/>
    <property type="match status" value="1"/>
</dbReference>
<dbReference type="InterPro" id="IPR018114">
    <property type="entry name" value="TRYPSIN_HIS"/>
</dbReference>
<keyword evidence="12 21" id="KW-0472">Membrane</keyword>
<keyword evidence="15" id="KW-0325">Glycoprotein</keyword>
<evidence type="ECO:0000256" key="10">
    <source>
        <dbReference type="ARBA" id="ARBA00022968"/>
    </source>
</evidence>
<keyword evidence="4" id="KW-0964">Secreted</keyword>
<accession>A0A6P7Y9B0</accession>
<dbReference type="SMR" id="A0A6P7Y9B0"/>
<dbReference type="InParanoid" id="A0A6P7Y9B0"/>
<dbReference type="PROSITE" id="PS50240">
    <property type="entry name" value="TRYPSIN_DOM"/>
    <property type="match status" value="1"/>
</dbReference>
<dbReference type="KEGG" id="muo:115470560"/>
<keyword evidence="14" id="KW-1015">Disulfide bond</keyword>
<dbReference type="CDD" id="cd00112">
    <property type="entry name" value="LDLa"/>
    <property type="match status" value="1"/>
</dbReference>
<keyword evidence="23" id="KW-1185">Reference proteome</keyword>
<dbReference type="GeneID" id="115470560"/>
<keyword evidence="5 20" id="KW-0645">Protease</keyword>
<reference evidence="24" key="1">
    <citation type="submission" date="2025-08" db="UniProtKB">
        <authorList>
            <consortium name="RefSeq"/>
        </authorList>
    </citation>
    <scope>IDENTIFICATION</scope>
</reference>
<keyword evidence="7 20" id="KW-0378">Hydrolase</keyword>
<dbReference type="PANTHER" id="PTHR24252:SF30">
    <property type="entry name" value="TRANSMEMBRANE SERINE PROTEASE 2"/>
    <property type="match status" value="1"/>
</dbReference>
<dbReference type="SUPFAM" id="SSF57424">
    <property type="entry name" value="LDL receptor-like module"/>
    <property type="match status" value="1"/>
</dbReference>
<sequence>MSINPGSQGGPYYDNRGFQPEYINAYRHPGNVNYYVNHVAPPYSSAVPASLPRVSDHHFVPSAEPVDSKSVCTPKTRKIVCIVVSIVVILAAIIVAAVLIWYFVTNSNLMICSSSGSSIKASQWCDGIPQCPNGEDENQCMRLYGPNFTLQAYSSENTDWLPVCQDNWNDAYGKQTCSAIGYNTNTYYTSQGVSASAASDFMLLNTSSVNADLYRKLYNSKTCASRSVVTLRCIDCGTSSQSASSRIVGGSQATLGQWPWQVSLHYNGKHLCGGSIITPNWILTAAHCVEGNNGIAYFWIVYPGMLNTASMIPSRGYAVDKIISNKNYDSETKDHDIALMKLRIPISFNSNVKPVCLPNFGMPWEAPKQCWISGWGATYEEGKSSPTLMTVSVPLISSSRCNTKSVYNGAITASMICAGYLQGGIDSCQGDSGGPLVTDLNSLWWLVGDTSWGIGCANVNKPGVYGNVTYFLSWIYEQMQANR</sequence>
<keyword evidence="3" id="KW-1003">Cell membrane</keyword>
<dbReference type="FunFam" id="2.40.10.10:FF:000003">
    <property type="entry name" value="Transmembrane serine protease 3"/>
    <property type="match status" value="1"/>
</dbReference>
<evidence type="ECO:0000256" key="13">
    <source>
        <dbReference type="ARBA" id="ARBA00023145"/>
    </source>
</evidence>
<evidence type="ECO:0000256" key="21">
    <source>
        <dbReference type="SAM" id="Phobius"/>
    </source>
</evidence>
<evidence type="ECO:0000259" key="22">
    <source>
        <dbReference type="PROSITE" id="PS50240"/>
    </source>
</evidence>
<evidence type="ECO:0000256" key="14">
    <source>
        <dbReference type="ARBA" id="ARBA00023157"/>
    </source>
</evidence>
<evidence type="ECO:0000256" key="2">
    <source>
        <dbReference type="ARBA" id="ARBA00004613"/>
    </source>
</evidence>
<dbReference type="Gene3D" id="3.10.250.10">
    <property type="entry name" value="SRCR-like domain"/>
    <property type="match status" value="1"/>
</dbReference>
<evidence type="ECO:0000256" key="6">
    <source>
        <dbReference type="ARBA" id="ARBA00022692"/>
    </source>
</evidence>
<dbReference type="SUPFAM" id="SSF56487">
    <property type="entry name" value="SRCR-like"/>
    <property type="match status" value="1"/>
</dbReference>
<dbReference type="EC" id="3.4.21.122" evidence="18"/>
<protein>
    <recommendedName>
        <fullName evidence="19">Transmembrane protease serine 2</fullName>
        <ecNumber evidence="18">3.4.21.122</ecNumber>
    </recommendedName>
</protein>
<evidence type="ECO:0000256" key="7">
    <source>
        <dbReference type="ARBA" id="ARBA00022801"/>
    </source>
</evidence>
<dbReference type="CDD" id="cd00190">
    <property type="entry name" value="Tryp_SPc"/>
    <property type="match status" value="1"/>
</dbReference>
<dbReference type="InterPro" id="IPR001314">
    <property type="entry name" value="Peptidase_S1A"/>
</dbReference>
<dbReference type="FunCoup" id="A0A6P7Y9B0">
    <property type="interactions" value="315"/>
</dbReference>
<dbReference type="CTD" id="7113"/>
<dbReference type="PROSITE" id="PS00134">
    <property type="entry name" value="TRYPSIN_HIS"/>
    <property type="match status" value="1"/>
</dbReference>
<keyword evidence="13" id="KW-0865">Zymogen</keyword>
<evidence type="ECO:0000313" key="23">
    <source>
        <dbReference type="Proteomes" id="UP000515156"/>
    </source>
</evidence>
<dbReference type="InterPro" id="IPR009003">
    <property type="entry name" value="Peptidase_S1_PA"/>
</dbReference>
<evidence type="ECO:0000313" key="24">
    <source>
        <dbReference type="RefSeq" id="XP_030059680.1"/>
    </source>
</evidence>
<evidence type="ECO:0000256" key="11">
    <source>
        <dbReference type="ARBA" id="ARBA00022989"/>
    </source>
</evidence>
<dbReference type="InterPro" id="IPR036772">
    <property type="entry name" value="SRCR-like_dom_sf"/>
</dbReference>
<dbReference type="Pfam" id="PF00089">
    <property type="entry name" value="Trypsin"/>
    <property type="match status" value="1"/>
</dbReference>
<evidence type="ECO:0000256" key="17">
    <source>
        <dbReference type="ARBA" id="ARBA00064428"/>
    </source>
</evidence>
<evidence type="ECO:0000256" key="1">
    <source>
        <dbReference type="ARBA" id="ARBA00004401"/>
    </source>
</evidence>
<organism evidence="23 24">
    <name type="scientific">Microcaecilia unicolor</name>
    <dbReference type="NCBI Taxonomy" id="1415580"/>
    <lineage>
        <taxon>Eukaryota</taxon>
        <taxon>Metazoa</taxon>
        <taxon>Chordata</taxon>
        <taxon>Craniata</taxon>
        <taxon>Vertebrata</taxon>
        <taxon>Euteleostomi</taxon>
        <taxon>Amphibia</taxon>
        <taxon>Gymnophiona</taxon>
        <taxon>Siphonopidae</taxon>
        <taxon>Microcaecilia</taxon>
    </lineage>
</organism>
<dbReference type="GO" id="GO:0004252">
    <property type="term" value="F:serine-type endopeptidase activity"/>
    <property type="evidence" value="ECO:0007669"/>
    <property type="project" value="InterPro"/>
</dbReference>
<comment type="subunit">
    <text evidence="17">The catalytically active form interacts with ACE2.</text>
</comment>
<dbReference type="PRINTS" id="PR00722">
    <property type="entry name" value="CHYMOTRYPSIN"/>
</dbReference>
<keyword evidence="9 20" id="KW-0720">Serine protease</keyword>
<dbReference type="SMART" id="SM00020">
    <property type="entry name" value="Tryp_SPc"/>
    <property type="match status" value="1"/>
</dbReference>
<evidence type="ECO:0000256" key="3">
    <source>
        <dbReference type="ARBA" id="ARBA00022475"/>
    </source>
</evidence>
<dbReference type="InterPro" id="IPR033116">
    <property type="entry name" value="TRYPSIN_SER"/>
</dbReference>
<evidence type="ECO:0000256" key="15">
    <source>
        <dbReference type="ARBA" id="ARBA00023180"/>
    </source>
</evidence>
<dbReference type="RefSeq" id="XP_030059680.1">
    <property type="nucleotide sequence ID" value="XM_030203820.1"/>
</dbReference>
<feature type="transmembrane region" description="Helical" evidence="21">
    <location>
        <begin position="79"/>
        <end position="104"/>
    </location>
</feature>
<name>A0A6P7Y9B0_9AMPH</name>
<dbReference type="GO" id="GO:0005886">
    <property type="term" value="C:plasma membrane"/>
    <property type="evidence" value="ECO:0007669"/>
    <property type="project" value="UniProtKB-SubCell"/>
</dbReference>
<evidence type="ECO:0000256" key="8">
    <source>
        <dbReference type="ARBA" id="ARBA00022813"/>
    </source>
</evidence>
<dbReference type="InterPro" id="IPR001190">
    <property type="entry name" value="SRCR"/>
</dbReference>
<dbReference type="SUPFAM" id="SSF50494">
    <property type="entry name" value="Trypsin-like serine proteases"/>
    <property type="match status" value="1"/>
</dbReference>
<dbReference type="AlphaFoldDB" id="A0A6P7Y9B0"/>